<dbReference type="EMBL" id="JAMSHJ010000004">
    <property type="protein sequence ID" value="KAI5418196.1"/>
    <property type="molecule type" value="Genomic_DNA"/>
</dbReference>
<dbReference type="Proteomes" id="UP001058974">
    <property type="component" value="Chromosome 4"/>
</dbReference>
<dbReference type="SUPFAM" id="SSF48371">
    <property type="entry name" value="ARM repeat"/>
    <property type="match status" value="1"/>
</dbReference>
<dbReference type="Gramene" id="Psat4g089520.1">
    <property type="protein sequence ID" value="Psat4g089520.1.cds"/>
    <property type="gene ID" value="Psat4g089520"/>
</dbReference>
<dbReference type="Pfam" id="PF14695">
    <property type="entry name" value="LINES_C"/>
    <property type="match status" value="1"/>
</dbReference>
<dbReference type="PANTHER" id="PTHR16057:SF1">
    <property type="entry name" value="PROTEIN LINES HOMOLOG 1"/>
    <property type="match status" value="1"/>
</dbReference>
<dbReference type="OrthoDB" id="8251209at2759"/>
<dbReference type="Pfam" id="PF14694">
    <property type="entry name" value="LINES_N"/>
    <property type="match status" value="1"/>
</dbReference>
<evidence type="ECO:0000259" key="1">
    <source>
        <dbReference type="Pfam" id="PF14694"/>
    </source>
</evidence>
<gene>
    <name evidence="3" type="ORF">KIW84_042724</name>
</gene>
<evidence type="ECO:0000313" key="4">
    <source>
        <dbReference type="Proteomes" id="UP001058974"/>
    </source>
</evidence>
<proteinExistence type="predicted"/>
<dbReference type="Gramene" id="Psat04G0272400-T1">
    <property type="protein sequence ID" value="KAI5418196.1"/>
    <property type="gene ID" value="KIW84_042724"/>
</dbReference>
<organism evidence="3 4">
    <name type="scientific">Pisum sativum</name>
    <name type="common">Garden pea</name>
    <name type="synonym">Lathyrus oleraceus</name>
    <dbReference type="NCBI Taxonomy" id="3888"/>
    <lineage>
        <taxon>Eukaryota</taxon>
        <taxon>Viridiplantae</taxon>
        <taxon>Streptophyta</taxon>
        <taxon>Embryophyta</taxon>
        <taxon>Tracheophyta</taxon>
        <taxon>Spermatophyta</taxon>
        <taxon>Magnoliopsida</taxon>
        <taxon>eudicotyledons</taxon>
        <taxon>Gunneridae</taxon>
        <taxon>Pentapetalae</taxon>
        <taxon>rosids</taxon>
        <taxon>fabids</taxon>
        <taxon>Fabales</taxon>
        <taxon>Fabaceae</taxon>
        <taxon>Papilionoideae</taxon>
        <taxon>50 kb inversion clade</taxon>
        <taxon>NPAAA clade</taxon>
        <taxon>Hologalegina</taxon>
        <taxon>IRL clade</taxon>
        <taxon>Fabeae</taxon>
        <taxon>Lathyrus</taxon>
    </lineage>
</organism>
<dbReference type="InterPro" id="IPR032794">
    <property type="entry name" value="LINES_N"/>
</dbReference>
<comment type="caution">
    <text evidence="3">The sequence shown here is derived from an EMBL/GenBank/DDBJ whole genome shotgun (WGS) entry which is preliminary data.</text>
</comment>
<protein>
    <recommendedName>
        <fullName evidence="5">Protein Lines C-terminal domain-containing protein</fullName>
    </recommendedName>
</protein>
<dbReference type="InterPro" id="IPR029415">
    <property type="entry name" value="Lines_C"/>
</dbReference>
<sequence>MSPAGELWWLCRCVDESLSPFTEPRAFVSTSKENEKEILIASSQVVKKIQLRIREFESSIKEELCSSEKHCSDHQCLPKIVSKMVNLLAVKNEFVQHVAVKALVLISEFVFATGNNWDEFVHLLCCSLEMAFTRMLSCSFENNNFDSSDVDFMLQHGLMNCDWSTVAGIVGVLRVICKHLKEDYDDDLVKVYYDSVNSCLLKMPWNSLDECWNCDVVRTKKSLPVNELHLSNLGAMDPGIRFLGTFLQLLCTLVDRNDFVETGCDSADKHPLFVTVMNLIPRLVKWCLRKQEDNSETCIIHYMKHKLLILMIRLGSLSCMDCSDSFSRLEILHNYFQELLLQPLTQFLSAQGCLEDSPFLSSLSDGETYGMSSSHLQRQAIFLLLDCSISLVSQRGSKENHSDCSALSSYFTNNPDPEFDNFRIKKGLLELYKWIQKHLPSEVSINRENYSEICMNFMSSFLKLYLHEDDLLFEVLLQLMSISSCLQQLSGRKDVAYQDVKRDFHFDLSDIFNSVYLFHLFLSEIHYDHQVLLDYLISKDTGISCVKYLLRCMNLICNSWKLFVEFPLSGELSNQSSCKRRKLLGDNPQLVADETPSSVDNNGSIELHSKNFEEDNEYDFKHHNIEQFKKAAECLLSLNNSIGNLHQKCLFPYNPEVLLRRLRRFQELCCQEKLFDRQKLE</sequence>
<evidence type="ECO:0008006" key="5">
    <source>
        <dbReference type="Google" id="ProtNLM"/>
    </source>
</evidence>
<keyword evidence="4" id="KW-1185">Reference proteome</keyword>
<dbReference type="InterPro" id="IPR016024">
    <property type="entry name" value="ARM-type_fold"/>
</dbReference>
<feature type="domain" description="Protein Lines N-terminal" evidence="1">
    <location>
        <begin position="421"/>
        <end position="565"/>
    </location>
</feature>
<dbReference type="PANTHER" id="PTHR16057">
    <property type="entry name" value="WINS1, 2 PROTEIN"/>
    <property type="match status" value="1"/>
</dbReference>
<evidence type="ECO:0000259" key="2">
    <source>
        <dbReference type="Pfam" id="PF14695"/>
    </source>
</evidence>
<name>A0A9D4XBW2_PEA</name>
<reference evidence="3 4" key="1">
    <citation type="journal article" date="2022" name="Nat. Genet.">
        <title>Improved pea reference genome and pan-genome highlight genomic features and evolutionary characteristics.</title>
        <authorList>
            <person name="Yang T."/>
            <person name="Liu R."/>
            <person name="Luo Y."/>
            <person name="Hu S."/>
            <person name="Wang D."/>
            <person name="Wang C."/>
            <person name="Pandey M.K."/>
            <person name="Ge S."/>
            <person name="Xu Q."/>
            <person name="Li N."/>
            <person name="Li G."/>
            <person name="Huang Y."/>
            <person name="Saxena R.K."/>
            <person name="Ji Y."/>
            <person name="Li M."/>
            <person name="Yan X."/>
            <person name="He Y."/>
            <person name="Liu Y."/>
            <person name="Wang X."/>
            <person name="Xiang C."/>
            <person name="Varshney R.K."/>
            <person name="Ding H."/>
            <person name="Gao S."/>
            <person name="Zong X."/>
        </authorList>
    </citation>
    <scope>NUCLEOTIDE SEQUENCE [LARGE SCALE GENOMIC DNA]</scope>
    <source>
        <strain evidence="3 4">cv. Zhongwan 6</strain>
    </source>
</reference>
<dbReference type="InterPro" id="IPR024875">
    <property type="entry name" value="Protein_Lines"/>
</dbReference>
<dbReference type="AlphaFoldDB" id="A0A9D4XBW2"/>
<accession>A0A9D4XBW2</accession>
<evidence type="ECO:0000313" key="3">
    <source>
        <dbReference type="EMBL" id="KAI5418196.1"/>
    </source>
</evidence>
<feature type="domain" description="Protein Lines C-terminal" evidence="2">
    <location>
        <begin position="632"/>
        <end position="667"/>
    </location>
</feature>